<dbReference type="Gramene" id="TVU24908">
    <property type="protein sequence ID" value="TVU24908"/>
    <property type="gene ID" value="EJB05_27373"/>
</dbReference>
<dbReference type="OrthoDB" id="1740883at2759"/>
<evidence type="ECO:0008006" key="10">
    <source>
        <dbReference type="Google" id="ProtNLM"/>
    </source>
</evidence>
<evidence type="ECO:0000256" key="3">
    <source>
        <dbReference type="ARBA" id="ARBA00022692"/>
    </source>
</evidence>
<dbReference type="Gene3D" id="3.80.10.10">
    <property type="entry name" value="Ribonuclease Inhibitor"/>
    <property type="match status" value="1"/>
</dbReference>
<dbReference type="SUPFAM" id="SSF52058">
    <property type="entry name" value="L domain-like"/>
    <property type="match status" value="1"/>
</dbReference>
<reference evidence="8 9" key="1">
    <citation type="journal article" date="2019" name="Sci. Rep.">
        <title>A high-quality genome of Eragrostis curvula grass provides insights into Poaceae evolution and supports new strategies to enhance forage quality.</title>
        <authorList>
            <person name="Carballo J."/>
            <person name="Santos B.A.C.M."/>
            <person name="Zappacosta D."/>
            <person name="Garbus I."/>
            <person name="Selva J.P."/>
            <person name="Gallo C.A."/>
            <person name="Diaz A."/>
            <person name="Albertini E."/>
            <person name="Caccamo M."/>
            <person name="Echenique V."/>
        </authorList>
    </citation>
    <scope>NUCLEOTIDE SEQUENCE [LARGE SCALE GENOMIC DNA]</scope>
    <source>
        <strain evidence="9">cv. Victoria</strain>
        <tissue evidence="8">Leaf</tissue>
    </source>
</reference>
<proteinExistence type="predicted"/>
<dbReference type="InterPro" id="IPR001611">
    <property type="entry name" value="Leu-rich_rpt"/>
</dbReference>
<evidence type="ECO:0000256" key="6">
    <source>
        <dbReference type="ARBA" id="ARBA00023136"/>
    </source>
</evidence>
<dbReference type="Pfam" id="PF00560">
    <property type="entry name" value="LRR_1"/>
    <property type="match status" value="1"/>
</dbReference>
<keyword evidence="6 7" id="KW-0472">Membrane</keyword>
<keyword evidence="9" id="KW-1185">Reference proteome</keyword>
<evidence type="ECO:0000313" key="9">
    <source>
        <dbReference type="Proteomes" id="UP000324897"/>
    </source>
</evidence>
<evidence type="ECO:0000256" key="1">
    <source>
        <dbReference type="ARBA" id="ARBA00004370"/>
    </source>
</evidence>
<dbReference type="GO" id="GO:0016020">
    <property type="term" value="C:membrane"/>
    <property type="evidence" value="ECO:0007669"/>
    <property type="project" value="UniProtKB-SubCell"/>
</dbReference>
<keyword evidence="5 7" id="KW-1133">Transmembrane helix</keyword>
<dbReference type="EMBL" id="RWGY01000013">
    <property type="protein sequence ID" value="TVU24908.1"/>
    <property type="molecule type" value="Genomic_DNA"/>
</dbReference>
<organism evidence="8 9">
    <name type="scientific">Eragrostis curvula</name>
    <name type="common">weeping love grass</name>
    <dbReference type="NCBI Taxonomy" id="38414"/>
    <lineage>
        <taxon>Eukaryota</taxon>
        <taxon>Viridiplantae</taxon>
        <taxon>Streptophyta</taxon>
        <taxon>Embryophyta</taxon>
        <taxon>Tracheophyta</taxon>
        <taxon>Spermatophyta</taxon>
        <taxon>Magnoliopsida</taxon>
        <taxon>Liliopsida</taxon>
        <taxon>Poales</taxon>
        <taxon>Poaceae</taxon>
        <taxon>PACMAD clade</taxon>
        <taxon>Chloridoideae</taxon>
        <taxon>Eragrostideae</taxon>
        <taxon>Eragrostidinae</taxon>
        <taxon>Eragrostis</taxon>
    </lineage>
</organism>
<evidence type="ECO:0000256" key="2">
    <source>
        <dbReference type="ARBA" id="ARBA00022614"/>
    </source>
</evidence>
<keyword evidence="2" id="KW-0433">Leucine-rich repeat</keyword>
<dbReference type="InterPro" id="IPR051809">
    <property type="entry name" value="Plant_receptor-like_S/T_kinase"/>
</dbReference>
<dbReference type="InterPro" id="IPR032675">
    <property type="entry name" value="LRR_dom_sf"/>
</dbReference>
<keyword evidence="4" id="KW-0677">Repeat</keyword>
<feature type="transmembrane region" description="Helical" evidence="7">
    <location>
        <begin position="71"/>
        <end position="88"/>
    </location>
</feature>
<keyword evidence="3 7" id="KW-0812">Transmembrane</keyword>
<gene>
    <name evidence="8" type="ORF">EJB05_27373</name>
</gene>
<name>A0A5J9UNI2_9POAL</name>
<feature type="transmembrane region" description="Helical" evidence="7">
    <location>
        <begin position="108"/>
        <end position="125"/>
    </location>
</feature>
<accession>A0A5J9UNI2</accession>
<evidence type="ECO:0000256" key="4">
    <source>
        <dbReference type="ARBA" id="ARBA00022737"/>
    </source>
</evidence>
<evidence type="ECO:0000313" key="8">
    <source>
        <dbReference type="EMBL" id="TVU24908.1"/>
    </source>
</evidence>
<evidence type="ECO:0000256" key="5">
    <source>
        <dbReference type="ARBA" id="ARBA00022989"/>
    </source>
</evidence>
<sequence>MALETDVPRTLSLGEEVSWVLVRRRGGRCSFPAFELRLNVVCRIPSLSQLRGLEILDLSNNNLSGKISKSLGNLTVLCYLNLSFNTFAGELPDFGVFANITGISIQETTNFAVVFLISICLNVLYRCKKENINSLSHISLALQASYVA</sequence>
<comment type="caution">
    <text evidence="8">The sequence shown here is derived from an EMBL/GenBank/DDBJ whole genome shotgun (WGS) entry which is preliminary data.</text>
</comment>
<dbReference type="AlphaFoldDB" id="A0A5J9UNI2"/>
<feature type="non-terminal residue" evidence="8">
    <location>
        <position position="1"/>
    </location>
</feature>
<comment type="subcellular location">
    <subcellularLocation>
        <location evidence="1">Membrane</location>
    </subcellularLocation>
</comment>
<dbReference type="PANTHER" id="PTHR27008">
    <property type="entry name" value="OS04G0122200 PROTEIN"/>
    <property type="match status" value="1"/>
</dbReference>
<evidence type="ECO:0000256" key="7">
    <source>
        <dbReference type="SAM" id="Phobius"/>
    </source>
</evidence>
<dbReference type="Proteomes" id="UP000324897">
    <property type="component" value="Chromosome 2"/>
</dbReference>
<dbReference type="PANTHER" id="PTHR27008:SF490">
    <property type="entry name" value="OS11G0569300 PROTEIN"/>
    <property type="match status" value="1"/>
</dbReference>
<protein>
    <recommendedName>
        <fullName evidence="10">Leucine-rich repeat-containing N-terminal plant-type domain-containing protein</fullName>
    </recommendedName>
</protein>